<protein>
    <submittedName>
        <fullName evidence="1">Uncharacterized protein</fullName>
    </submittedName>
</protein>
<comment type="caution">
    <text evidence="1">The sequence shown here is derived from an EMBL/GenBank/DDBJ whole genome shotgun (WGS) entry which is preliminary data.</text>
</comment>
<dbReference type="PATRIC" id="fig|1280949.3.peg.395"/>
<dbReference type="AlphaFoldDB" id="A0A069E3I8"/>
<dbReference type="EMBL" id="ARYH01000001">
    <property type="protein sequence ID" value="KCZ84399.1"/>
    <property type="molecule type" value="Genomic_DNA"/>
</dbReference>
<evidence type="ECO:0000313" key="2">
    <source>
        <dbReference type="Proteomes" id="UP000027446"/>
    </source>
</evidence>
<dbReference type="Proteomes" id="UP000027446">
    <property type="component" value="Unassembled WGS sequence"/>
</dbReference>
<proteinExistence type="predicted"/>
<accession>A0A069E3I8</accession>
<evidence type="ECO:0000313" key="1">
    <source>
        <dbReference type="EMBL" id="KCZ84399.1"/>
    </source>
</evidence>
<gene>
    <name evidence="1" type="ORF">HAD_01930</name>
</gene>
<organism evidence="1 2">
    <name type="scientific">Hyphomonas adhaerens MHS-3</name>
    <dbReference type="NCBI Taxonomy" id="1280949"/>
    <lineage>
        <taxon>Bacteria</taxon>
        <taxon>Pseudomonadati</taxon>
        <taxon>Pseudomonadota</taxon>
        <taxon>Alphaproteobacteria</taxon>
        <taxon>Hyphomonadales</taxon>
        <taxon>Hyphomonadaceae</taxon>
        <taxon>Hyphomonas</taxon>
    </lineage>
</organism>
<sequence length="62" mass="7193">MWLGNLPELVPFECARPNADWLPSQFRKVRASHSSPDRFDLAKVEPELKLEGRQMTMVLTPR</sequence>
<name>A0A069E3I8_9PROT</name>
<dbReference type="STRING" id="1280949.HAD_01930"/>
<keyword evidence="2" id="KW-1185">Reference proteome</keyword>
<dbReference type="RefSeq" id="WP_156942126.1">
    <property type="nucleotide sequence ID" value="NZ_ARYH01000001.1"/>
</dbReference>
<reference evidence="1 2" key="1">
    <citation type="journal article" date="2014" name="Antonie Van Leeuwenhoek">
        <title>Hyphomonas beringensis sp. nov. and Hyphomonas chukchiensis sp. nov., isolated from surface seawater of the Bering Sea and Chukchi Sea.</title>
        <authorList>
            <person name="Li C."/>
            <person name="Lai Q."/>
            <person name="Li G."/>
            <person name="Dong C."/>
            <person name="Wang J."/>
            <person name="Liao Y."/>
            <person name="Shao Z."/>
        </authorList>
    </citation>
    <scope>NUCLEOTIDE SEQUENCE [LARGE SCALE GENOMIC DNA]</scope>
    <source>
        <strain evidence="1 2">MHS-3</strain>
    </source>
</reference>